<comment type="subcellular location">
    <subcellularLocation>
        <location evidence="1">Membrane</location>
    </subcellularLocation>
</comment>
<keyword evidence="6" id="KW-1185">Reference proteome</keyword>
<accession>A0A7D9J0R4</accession>
<dbReference type="AlphaFoldDB" id="A0A7D9J0R4"/>
<keyword evidence="2" id="KW-0812">Transmembrane</keyword>
<organism evidence="5 6">
    <name type="scientific">Paramuricea clavata</name>
    <name type="common">Red gorgonian</name>
    <name type="synonym">Violescent sea-whip</name>
    <dbReference type="NCBI Taxonomy" id="317549"/>
    <lineage>
        <taxon>Eukaryota</taxon>
        <taxon>Metazoa</taxon>
        <taxon>Cnidaria</taxon>
        <taxon>Anthozoa</taxon>
        <taxon>Octocorallia</taxon>
        <taxon>Malacalcyonacea</taxon>
        <taxon>Plexauridae</taxon>
        <taxon>Paramuricea</taxon>
    </lineage>
</organism>
<sequence length="88" mass="9245">MVLFGYESFSGILILTISAGIAASVPQLGNVMSLAGSFVTATVGFLLPAVSHTLLLYNQLSRFTIVANIIFLFSGLVVLFAGVYTSIV</sequence>
<name>A0A7D9J0R4_PARCT</name>
<evidence type="ECO:0000313" key="6">
    <source>
        <dbReference type="Proteomes" id="UP001152795"/>
    </source>
</evidence>
<dbReference type="OrthoDB" id="655540at2759"/>
<evidence type="ECO:0000313" key="5">
    <source>
        <dbReference type="EMBL" id="CAB4018071.1"/>
    </source>
</evidence>
<evidence type="ECO:0000256" key="3">
    <source>
        <dbReference type="ARBA" id="ARBA00022989"/>
    </source>
</evidence>
<reference evidence="5" key="1">
    <citation type="submission" date="2020-04" db="EMBL/GenBank/DDBJ databases">
        <authorList>
            <person name="Alioto T."/>
            <person name="Alioto T."/>
            <person name="Gomez Garrido J."/>
        </authorList>
    </citation>
    <scope>NUCLEOTIDE SEQUENCE</scope>
    <source>
        <strain evidence="5">A484AB</strain>
    </source>
</reference>
<dbReference type="GO" id="GO:0016020">
    <property type="term" value="C:membrane"/>
    <property type="evidence" value="ECO:0007669"/>
    <property type="project" value="UniProtKB-SubCell"/>
</dbReference>
<protein>
    <submittedName>
        <fullName evidence="5">Uncharacterized protein</fullName>
    </submittedName>
</protein>
<dbReference type="Proteomes" id="UP001152795">
    <property type="component" value="Unassembled WGS sequence"/>
</dbReference>
<gene>
    <name evidence="5" type="ORF">PACLA_8A077177</name>
</gene>
<evidence type="ECO:0000256" key="4">
    <source>
        <dbReference type="ARBA" id="ARBA00023136"/>
    </source>
</evidence>
<proteinExistence type="predicted"/>
<dbReference type="EMBL" id="CACRXK020009837">
    <property type="protein sequence ID" value="CAB4018071.1"/>
    <property type="molecule type" value="Genomic_DNA"/>
</dbReference>
<dbReference type="InterPro" id="IPR013057">
    <property type="entry name" value="AA_transpt_TM"/>
</dbReference>
<dbReference type="Pfam" id="PF01490">
    <property type="entry name" value="Aa_trans"/>
    <property type="match status" value="1"/>
</dbReference>
<keyword evidence="3" id="KW-1133">Transmembrane helix</keyword>
<evidence type="ECO:0000256" key="1">
    <source>
        <dbReference type="ARBA" id="ARBA00004370"/>
    </source>
</evidence>
<comment type="caution">
    <text evidence="5">The sequence shown here is derived from an EMBL/GenBank/DDBJ whole genome shotgun (WGS) entry which is preliminary data.</text>
</comment>
<keyword evidence="4" id="KW-0472">Membrane</keyword>
<evidence type="ECO:0000256" key="2">
    <source>
        <dbReference type="ARBA" id="ARBA00022692"/>
    </source>
</evidence>